<dbReference type="PROSITE" id="PS50878">
    <property type="entry name" value="RT_POL"/>
    <property type="match status" value="1"/>
</dbReference>
<evidence type="ECO:0000313" key="2">
    <source>
        <dbReference type="EMBL" id="KAK2564366.1"/>
    </source>
</evidence>
<proteinExistence type="predicted"/>
<gene>
    <name evidence="2" type="ORF">P5673_011791</name>
</gene>
<dbReference type="AlphaFoldDB" id="A0AAD9QNS0"/>
<dbReference type="EMBL" id="JARQWQ010000022">
    <property type="protein sequence ID" value="KAK2564366.1"/>
    <property type="molecule type" value="Genomic_DNA"/>
</dbReference>
<dbReference type="PANTHER" id="PTHR21301:SF10">
    <property type="entry name" value="REVERSE TRANSCRIPTASE DOMAIN-CONTAINING PROTEIN"/>
    <property type="match status" value="1"/>
</dbReference>
<sequence length="583" mass="67559">MAKKPILDLLPRNMEFHNLSHVNLTDTQSRTLGLGLKFRPTLRPPTARAFDCQVQDFCRSVRLHYKYSNQPDDPDFNPKLYVKSGWNPPREDPNLEESLYSIRQDLLENFNNNKPRWRNNLSSEERSGLREIKENPTVRVLATDKNLGPALISTEWVEKETLKHLNDTKSYSKVTLDDWTFRRHKVIETREKLVQSYSHFLPPNSHKFLRSLDDNSQSLNPAKFYIIPKIHKSPIAGRPIAASHSFITRPISIFVDELVKPSISMPTVLRDSGELIQCLGGIKLPADCLLVTADVSSLYPNIDTKKAIIALDLLLREGKVAQTPLLVQFTRLVFDNNFLQSEFSRDIYHQTYGIAMGTPFAVTAANAFMYYHERDIIELYAQHLTLYKRFIDDIFVIWDGTREILLEFLSAMNAKDERIKLTYEISDSKIPFLDLLLFKDSASHTLQHSTFQKPLNKYLYIPFESFHPTSNKKAFIKGELMRYARNSSSFSSFTETRLLFWKRLRLRGYPAKFLLPIFREISYSNRCKWFSKSSKVSTQRRVVFKTTFNCSHVGIKRVILKHLPQLSSIVSYKSTNTLAQLSK</sequence>
<feature type="domain" description="Reverse transcriptase" evidence="1">
    <location>
        <begin position="208"/>
        <end position="463"/>
    </location>
</feature>
<reference evidence="2" key="2">
    <citation type="journal article" date="2023" name="Science">
        <title>Genomic signatures of disease resistance in endangered staghorn corals.</title>
        <authorList>
            <person name="Vollmer S.V."/>
            <person name="Selwyn J.D."/>
            <person name="Despard B.A."/>
            <person name="Roesel C.L."/>
        </authorList>
    </citation>
    <scope>NUCLEOTIDE SEQUENCE</scope>
    <source>
        <strain evidence="2">K2</strain>
    </source>
</reference>
<comment type="caution">
    <text evidence="2">The sequence shown here is derived from an EMBL/GenBank/DDBJ whole genome shotgun (WGS) entry which is preliminary data.</text>
</comment>
<dbReference type="Pfam" id="PF26215">
    <property type="entry name" value="HTH_animal"/>
    <property type="match status" value="1"/>
</dbReference>
<evidence type="ECO:0000313" key="3">
    <source>
        <dbReference type="Proteomes" id="UP001249851"/>
    </source>
</evidence>
<organism evidence="2 3">
    <name type="scientific">Acropora cervicornis</name>
    <name type="common">Staghorn coral</name>
    <dbReference type="NCBI Taxonomy" id="6130"/>
    <lineage>
        <taxon>Eukaryota</taxon>
        <taxon>Metazoa</taxon>
        <taxon>Cnidaria</taxon>
        <taxon>Anthozoa</taxon>
        <taxon>Hexacorallia</taxon>
        <taxon>Scleractinia</taxon>
        <taxon>Astrocoeniina</taxon>
        <taxon>Acroporidae</taxon>
        <taxon>Acropora</taxon>
    </lineage>
</organism>
<protein>
    <recommendedName>
        <fullName evidence="1">Reverse transcriptase domain-containing protein</fullName>
    </recommendedName>
</protein>
<dbReference type="InterPro" id="IPR000477">
    <property type="entry name" value="RT_dom"/>
</dbReference>
<evidence type="ECO:0000259" key="1">
    <source>
        <dbReference type="PROSITE" id="PS50878"/>
    </source>
</evidence>
<name>A0AAD9QNS0_ACRCE</name>
<dbReference type="PANTHER" id="PTHR21301">
    <property type="entry name" value="REVERSE TRANSCRIPTASE"/>
    <property type="match status" value="1"/>
</dbReference>
<accession>A0AAD9QNS0</accession>
<dbReference type="InterPro" id="IPR058912">
    <property type="entry name" value="HTH_animal"/>
</dbReference>
<dbReference type="Proteomes" id="UP001249851">
    <property type="component" value="Unassembled WGS sequence"/>
</dbReference>
<reference evidence="2" key="1">
    <citation type="journal article" date="2023" name="G3 (Bethesda)">
        <title>Whole genome assembly and annotation of the endangered Caribbean coral Acropora cervicornis.</title>
        <authorList>
            <person name="Selwyn J.D."/>
            <person name="Vollmer S.V."/>
        </authorList>
    </citation>
    <scope>NUCLEOTIDE SEQUENCE</scope>
    <source>
        <strain evidence="2">K2</strain>
    </source>
</reference>
<keyword evidence="3" id="KW-1185">Reference proteome</keyword>